<evidence type="ECO:0000313" key="2">
    <source>
        <dbReference type="EMBL" id="RIB25952.1"/>
    </source>
</evidence>
<protein>
    <submittedName>
        <fullName evidence="2">Uncharacterized protein</fullName>
    </submittedName>
</protein>
<reference evidence="2 3" key="1">
    <citation type="submission" date="2018-06" db="EMBL/GenBank/DDBJ databases">
        <title>Comparative genomics reveals the genomic features of Rhizophagus irregularis, R. cerebriforme, R. diaphanum and Gigaspora rosea, and their symbiotic lifestyle signature.</title>
        <authorList>
            <person name="Morin E."/>
            <person name="San Clemente H."/>
            <person name="Chen E.C.H."/>
            <person name="De La Providencia I."/>
            <person name="Hainaut M."/>
            <person name="Kuo A."/>
            <person name="Kohler A."/>
            <person name="Murat C."/>
            <person name="Tang N."/>
            <person name="Roy S."/>
            <person name="Loubradou J."/>
            <person name="Henrissat B."/>
            <person name="Grigoriev I.V."/>
            <person name="Corradi N."/>
            <person name="Roux C."/>
            <person name="Martin F.M."/>
        </authorList>
    </citation>
    <scope>NUCLEOTIDE SEQUENCE [LARGE SCALE GENOMIC DNA]</scope>
    <source>
        <strain evidence="2 3">DAOM 194757</strain>
    </source>
</reference>
<dbReference type="Proteomes" id="UP000266673">
    <property type="component" value="Unassembled WGS sequence"/>
</dbReference>
<keyword evidence="3" id="KW-1185">Reference proteome</keyword>
<name>A0A397VW14_9GLOM</name>
<proteinExistence type="predicted"/>
<evidence type="ECO:0000256" key="1">
    <source>
        <dbReference type="SAM" id="MobiDB-lite"/>
    </source>
</evidence>
<accession>A0A397VW14</accession>
<feature type="compositionally biased region" description="Polar residues" evidence="1">
    <location>
        <begin position="1"/>
        <end position="17"/>
    </location>
</feature>
<comment type="caution">
    <text evidence="2">The sequence shown here is derived from an EMBL/GenBank/DDBJ whole genome shotgun (WGS) entry which is preliminary data.</text>
</comment>
<organism evidence="2 3">
    <name type="scientific">Gigaspora rosea</name>
    <dbReference type="NCBI Taxonomy" id="44941"/>
    <lineage>
        <taxon>Eukaryota</taxon>
        <taxon>Fungi</taxon>
        <taxon>Fungi incertae sedis</taxon>
        <taxon>Mucoromycota</taxon>
        <taxon>Glomeromycotina</taxon>
        <taxon>Glomeromycetes</taxon>
        <taxon>Diversisporales</taxon>
        <taxon>Gigasporaceae</taxon>
        <taxon>Gigaspora</taxon>
    </lineage>
</organism>
<feature type="region of interest" description="Disordered" evidence="1">
    <location>
        <begin position="1"/>
        <end position="35"/>
    </location>
</feature>
<dbReference type="EMBL" id="QKWP01000155">
    <property type="protein sequence ID" value="RIB25952.1"/>
    <property type="molecule type" value="Genomic_DNA"/>
</dbReference>
<sequence>MDNFNQSEHYNSNQNKDGNSKQSEDSNYDQNKYDINQDIEEKPILKIKLIKTNESNEKLMDSLFKRQVEKGVSGDIYDGKV</sequence>
<dbReference type="AlphaFoldDB" id="A0A397VW14"/>
<gene>
    <name evidence="2" type="ORF">C2G38_2164690</name>
</gene>
<evidence type="ECO:0000313" key="3">
    <source>
        <dbReference type="Proteomes" id="UP000266673"/>
    </source>
</evidence>